<sequence>MNEDEIRRAVARELREYQRSQPKPKGMVDEVSSAVSGCMVLFVVALVILGMVSACNR</sequence>
<dbReference type="AlphaFoldDB" id="A0A927GN15"/>
<comment type="caution">
    <text evidence="2">The sequence shown here is derived from an EMBL/GenBank/DDBJ whole genome shotgun (WGS) entry which is preliminary data.</text>
</comment>
<proteinExistence type="predicted"/>
<evidence type="ECO:0000313" key="2">
    <source>
        <dbReference type="EMBL" id="MBD2828512.1"/>
    </source>
</evidence>
<keyword evidence="1" id="KW-0472">Membrane</keyword>
<gene>
    <name evidence="2" type="ORF">ID875_09325</name>
</gene>
<evidence type="ECO:0000256" key="1">
    <source>
        <dbReference type="SAM" id="Phobius"/>
    </source>
</evidence>
<name>A0A927GN15_STRGL</name>
<reference evidence="2" key="1">
    <citation type="journal article" date="2020" name="PLoS ONE">
        <title>Isolation and characterization of Streptomyces bacteriophages and Streptomyces strains encoding biosynthetic arsenals: Streptomyces strains and phages for antibiotic discovery.</title>
        <authorList>
            <person name="Montano E.T."/>
            <person name="Nideffer J.F."/>
            <person name="Brumage L."/>
            <person name="Erb M."/>
            <person name="Derman A.I."/>
            <person name="Davis J.P."/>
            <person name="Estrada E."/>
            <person name="Fu S."/>
            <person name="Le D."/>
            <person name="Vuppala A."/>
            <person name="Tran C."/>
            <person name="Luterstein E."/>
            <person name="Lakkaraju S."/>
            <person name="Panchagnula S."/>
            <person name="Ren C."/>
            <person name="Doan J."/>
            <person name="Tran S."/>
            <person name="Soriano J."/>
            <person name="Fujita Y."/>
            <person name="Gutala P."/>
            <person name="Fujii Q."/>
            <person name="Lee M."/>
            <person name="Bui A."/>
            <person name="Villarreal C."/>
            <person name="Shing S.R."/>
            <person name="Kim S."/>
            <person name="Freeman D."/>
            <person name="Racha V."/>
            <person name="Ho A."/>
            <person name="Kumar P."/>
            <person name="Falah K."/>
            <person name="Dawson T."/>
            <person name="Enustun E."/>
            <person name="Prichard A."/>
            <person name="Gomez A."/>
            <person name="Khanna K."/>
            <person name="Trigg S."/>
            <person name="Fernandez L."/>
            <person name="Pogliano K."/>
            <person name="Pogliano J."/>
        </authorList>
    </citation>
    <scope>NUCLEOTIDE SEQUENCE</scope>
    <source>
        <strain evidence="2">QF2</strain>
    </source>
</reference>
<dbReference type="EMBL" id="JACWUS010000001">
    <property type="protein sequence ID" value="MBD2828512.1"/>
    <property type="molecule type" value="Genomic_DNA"/>
</dbReference>
<accession>A0A927GN15</accession>
<organism evidence="2">
    <name type="scientific">Streptomyces globisporus</name>
    <dbReference type="NCBI Taxonomy" id="1908"/>
    <lineage>
        <taxon>Bacteria</taxon>
        <taxon>Bacillati</taxon>
        <taxon>Actinomycetota</taxon>
        <taxon>Actinomycetes</taxon>
        <taxon>Kitasatosporales</taxon>
        <taxon>Streptomycetaceae</taxon>
        <taxon>Streptomyces</taxon>
    </lineage>
</organism>
<protein>
    <submittedName>
        <fullName evidence="2">Uncharacterized protein</fullName>
    </submittedName>
</protein>
<keyword evidence="1" id="KW-0812">Transmembrane</keyword>
<keyword evidence="1" id="KW-1133">Transmembrane helix</keyword>
<feature type="transmembrane region" description="Helical" evidence="1">
    <location>
        <begin position="34"/>
        <end position="55"/>
    </location>
</feature>